<dbReference type="GO" id="GO:0033617">
    <property type="term" value="P:mitochondrial respiratory chain complex IV assembly"/>
    <property type="evidence" value="ECO:0007669"/>
    <property type="project" value="TreeGrafter"/>
</dbReference>
<evidence type="ECO:0000256" key="6">
    <source>
        <dbReference type="RuleBase" id="RU363076"/>
    </source>
</evidence>
<accession>A0AAW0XH39</accession>
<gene>
    <name evidence="7" type="ORF">OTU49_003985</name>
</gene>
<dbReference type="Proteomes" id="UP001445076">
    <property type="component" value="Unassembled WGS sequence"/>
</dbReference>
<dbReference type="PROSITE" id="PS50895">
    <property type="entry name" value="SURF1"/>
    <property type="match status" value="1"/>
</dbReference>
<comment type="subcellular location">
    <subcellularLocation>
        <location evidence="1">Membrane</location>
    </subcellularLocation>
    <subcellularLocation>
        <location evidence="6">Mitochondrion inner membrane</location>
        <topology evidence="6">Multi-pass membrane protein</topology>
    </subcellularLocation>
</comment>
<evidence type="ECO:0000256" key="3">
    <source>
        <dbReference type="ARBA" id="ARBA00022692"/>
    </source>
</evidence>
<keyword evidence="6" id="KW-0496">Mitochondrion</keyword>
<comment type="similarity">
    <text evidence="2 6">Belongs to the SURF1 family.</text>
</comment>
<feature type="non-terminal residue" evidence="7">
    <location>
        <position position="1"/>
    </location>
</feature>
<evidence type="ECO:0000256" key="5">
    <source>
        <dbReference type="ARBA" id="ARBA00023136"/>
    </source>
</evidence>
<organism evidence="7 8">
    <name type="scientific">Cherax quadricarinatus</name>
    <name type="common">Australian red claw crayfish</name>
    <dbReference type="NCBI Taxonomy" id="27406"/>
    <lineage>
        <taxon>Eukaryota</taxon>
        <taxon>Metazoa</taxon>
        <taxon>Ecdysozoa</taxon>
        <taxon>Arthropoda</taxon>
        <taxon>Crustacea</taxon>
        <taxon>Multicrustacea</taxon>
        <taxon>Malacostraca</taxon>
        <taxon>Eumalacostraca</taxon>
        <taxon>Eucarida</taxon>
        <taxon>Decapoda</taxon>
        <taxon>Pleocyemata</taxon>
        <taxon>Astacidea</taxon>
        <taxon>Parastacoidea</taxon>
        <taxon>Parastacidae</taxon>
        <taxon>Cherax</taxon>
    </lineage>
</organism>
<dbReference type="CDD" id="cd06662">
    <property type="entry name" value="SURF1"/>
    <property type="match status" value="1"/>
</dbReference>
<evidence type="ECO:0000256" key="2">
    <source>
        <dbReference type="ARBA" id="ARBA00007165"/>
    </source>
</evidence>
<dbReference type="Pfam" id="PF02104">
    <property type="entry name" value="SURF1"/>
    <property type="match status" value="1"/>
</dbReference>
<feature type="transmembrane region" description="Helical" evidence="6">
    <location>
        <begin position="83"/>
        <end position="103"/>
    </location>
</feature>
<dbReference type="InterPro" id="IPR045214">
    <property type="entry name" value="Surf1/Surf4"/>
</dbReference>
<reference evidence="7 8" key="1">
    <citation type="journal article" date="2024" name="BMC Genomics">
        <title>Genome assembly of redclaw crayfish (Cherax quadricarinatus) provides insights into its immune adaptation and hypoxia tolerance.</title>
        <authorList>
            <person name="Liu Z."/>
            <person name="Zheng J."/>
            <person name="Li H."/>
            <person name="Fang K."/>
            <person name="Wang S."/>
            <person name="He J."/>
            <person name="Zhou D."/>
            <person name="Weng S."/>
            <person name="Chi M."/>
            <person name="Gu Z."/>
            <person name="He J."/>
            <person name="Li F."/>
            <person name="Wang M."/>
        </authorList>
    </citation>
    <scope>NUCLEOTIDE SEQUENCE [LARGE SCALE GENOMIC DNA]</scope>
    <source>
        <strain evidence="7">ZL_2023a</strain>
    </source>
</reference>
<sequence length="322" mass="36060">HNYYSVFLPGHSSSSHIFLLLGMSSMLRQGLCISRGILVASHFRLSPTDIRTPLYLTQMKHTPVQYRALPVRMMGTSAGTGSFGPMSLILLIVPIGTFCLGTWQVQRRKWKLNLIAELKAKTTVPPIDLPQEFAELEDLEYQQVRLTGNFDHSKEIFLGPRPLLVGGDVHEAGSGLISSGQSGYLVITPFKLIDRDLTVLINRGWVSRKQKDPATRINGQVEGLMELTAVVRKTENRVPFMPKNTKTSTVFTYRDVPAMASMLGTAPVFLDAVDTIPGGPRGAQTRVTMRNEHLSYILTWYTLSLATSYMWYRRFIVGKILM</sequence>
<evidence type="ECO:0000256" key="4">
    <source>
        <dbReference type="ARBA" id="ARBA00022989"/>
    </source>
</evidence>
<dbReference type="PANTHER" id="PTHR23427:SF2">
    <property type="entry name" value="SURFEIT LOCUS PROTEIN 1"/>
    <property type="match status" value="1"/>
</dbReference>
<evidence type="ECO:0000313" key="7">
    <source>
        <dbReference type="EMBL" id="KAK8738638.1"/>
    </source>
</evidence>
<comment type="function">
    <text evidence="6">Probably involved in the biogenesis of the COX complex.</text>
</comment>
<comment type="caution">
    <text evidence="7">The sequence shown here is derived from an EMBL/GenBank/DDBJ whole genome shotgun (WGS) entry which is preliminary data.</text>
</comment>
<keyword evidence="5 6" id="KW-0472">Membrane</keyword>
<evidence type="ECO:0000256" key="1">
    <source>
        <dbReference type="ARBA" id="ARBA00004370"/>
    </source>
</evidence>
<dbReference type="GO" id="GO:0005743">
    <property type="term" value="C:mitochondrial inner membrane"/>
    <property type="evidence" value="ECO:0007669"/>
    <property type="project" value="UniProtKB-SubCell"/>
</dbReference>
<keyword evidence="3 6" id="KW-0812">Transmembrane</keyword>
<dbReference type="EMBL" id="JARKIK010000039">
    <property type="protein sequence ID" value="KAK8738638.1"/>
    <property type="molecule type" value="Genomic_DNA"/>
</dbReference>
<protein>
    <recommendedName>
        <fullName evidence="6">SURF1-like protein</fullName>
    </recommendedName>
</protein>
<dbReference type="AlphaFoldDB" id="A0AAW0XH39"/>
<name>A0AAW0XH39_CHEQU</name>
<feature type="transmembrane region" description="Helical" evidence="6">
    <location>
        <begin position="294"/>
        <end position="312"/>
    </location>
</feature>
<keyword evidence="6" id="KW-0999">Mitochondrion inner membrane</keyword>
<dbReference type="PANTHER" id="PTHR23427">
    <property type="entry name" value="SURFEIT LOCUS PROTEIN"/>
    <property type="match status" value="1"/>
</dbReference>
<keyword evidence="4 6" id="KW-1133">Transmembrane helix</keyword>
<proteinExistence type="inferred from homology"/>
<keyword evidence="8" id="KW-1185">Reference proteome</keyword>
<evidence type="ECO:0000313" key="8">
    <source>
        <dbReference type="Proteomes" id="UP001445076"/>
    </source>
</evidence>
<dbReference type="InterPro" id="IPR002994">
    <property type="entry name" value="Surf1/Shy1"/>
</dbReference>